<gene>
    <name evidence="20" type="primary">nad2</name>
</gene>
<dbReference type="AlphaFoldDB" id="A0A8A2F0L8"/>
<keyword evidence="7 18" id="KW-0679">Respiratory chain</keyword>
<keyword evidence="14 18" id="KW-0830">Ubiquinone</keyword>
<evidence type="ECO:0000256" key="15">
    <source>
        <dbReference type="ARBA" id="ARBA00023128"/>
    </source>
</evidence>
<evidence type="ECO:0000256" key="7">
    <source>
        <dbReference type="ARBA" id="ARBA00022660"/>
    </source>
</evidence>
<keyword evidence="15 18" id="KW-0496">Mitochondrion</keyword>
<feature type="transmembrane region" description="Helical" evidence="18">
    <location>
        <begin position="196"/>
        <end position="214"/>
    </location>
</feature>
<protein>
    <recommendedName>
        <fullName evidence="5 18">NADH-ubiquinone oxidoreductase chain 2</fullName>
        <ecNumber evidence="4 18">7.1.1.2</ecNumber>
    </recommendedName>
</protein>
<evidence type="ECO:0000256" key="10">
    <source>
        <dbReference type="ARBA" id="ARBA00022967"/>
    </source>
</evidence>
<comment type="function">
    <text evidence="1">Core subunit of the mitochondrial membrane respiratory chain NADH dehydrogenase (Complex I) that is believed to belong to the minimal assembly required for catalysis. Complex I functions in the transfer of electrons from NADH to the respiratory chain. The immediate electron acceptor for the enzyme is believed to be ubiquinone.</text>
</comment>
<evidence type="ECO:0000256" key="13">
    <source>
        <dbReference type="ARBA" id="ARBA00023027"/>
    </source>
</evidence>
<dbReference type="GO" id="GO:0005743">
    <property type="term" value="C:mitochondrial inner membrane"/>
    <property type="evidence" value="ECO:0007669"/>
    <property type="project" value="UniProtKB-SubCell"/>
</dbReference>
<evidence type="ECO:0000256" key="11">
    <source>
        <dbReference type="ARBA" id="ARBA00022982"/>
    </source>
</evidence>
<proteinExistence type="inferred from homology"/>
<evidence type="ECO:0000313" key="20">
    <source>
        <dbReference type="EMBL" id="QSV10212.1"/>
    </source>
</evidence>
<keyword evidence="13 18" id="KW-0520">NAD</keyword>
<dbReference type="EMBL" id="MT897842">
    <property type="protein sequence ID" value="QSV10212.1"/>
    <property type="molecule type" value="Genomic_DNA"/>
</dbReference>
<evidence type="ECO:0000256" key="16">
    <source>
        <dbReference type="ARBA" id="ARBA00023136"/>
    </source>
</evidence>
<dbReference type="InterPro" id="IPR001750">
    <property type="entry name" value="ND/Mrp_TM"/>
</dbReference>
<geneLocation type="mitochondrion" evidence="20"/>
<dbReference type="Pfam" id="PF00361">
    <property type="entry name" value="Proton_antipo_M"/>
    <property type="match status" value="1"/>
</dbReference>
<evidence type="ECO:0000256" key="14">
    <source>
        <dbReference type="ARBA" id="ARBA00023075"/>
    </source>
</evidence>
<feature type="transmembrane region" description="Helical" evidence="18">
    <location>
        <begin position="308"/>
        <end position="331"/>
    </location>
</feature>
<dbReference type="InterPro" id="IPR003917">
    <property type="entry name" value="NADH_UbQ_OxRdtase_chain2"/>
</dbReference>
<evidence type="ECO:0000256" key="3">
    <source>
        <dbReference type="ARBA" id="ARBA00007012"/>
    </source>
</evidence>
<feature type="transmembrane region" description="Helical" evidence="18">
    <location>
        <begin position="266"/>
        <end position="287"/>
    </location>
</feature>
<keyword evidence="8 18" id="KW-0812">Transmembrane</keyword>
<comment type="similarity">
    <text evidence="3 18">Belongs to the complex I subunit 2 family.</text>
</comment>
<sequence length="332" mass="38536">MFKFFKLLFLMTLILGSIISISSVSWFYSWLGLEVNLLSFIILMKTPSNKYSSESISKYFMTQAMASFILLFSIMVFMNSLEFNFELNYFSSIMASSAILMKMGAAPLHFWFPEVASSISWNMNFLLLTWQKVAPMILLTYLMMIPNMMILFIITSGIVGSIMGLNQVCLRKILAYSSINHIGWMLASVMCSTNLWMIYILVYSMMNLVIINMLKYWKIFFISQMNKIKNNLNKILVMMNFLSLGGLPPFPGFIPKWMVISSLSKSLFFFLTFFMIIFTLITLFFYLRITFSSMTLYTNNSMMMMNNSYKLFPSMLALLTFTPVVFLSMMLM</sequence>
<keyword evidence="6" id="KW-0813">Transport</keyword>
<evidence type="ECO:0000256" key="8">
    <source>
        <dbReference type="ARBA" id="ARBA00022692"/>
    </source>
</evidence>
<name>A0A8A2F0L8_9CUCU</name>
<dbReference type="PANTHER" id="PTHR46552:SF1">
    <property type="entry name" value="NADH-UBIQUINONE OXIDOREDUCTASE CHAIN 2"/>
    <property type="match status" value="1"/>
</dbReference>
<feature type="transmembrane region" description="Helical" evidence="18">
    <location>
        <begin position="89"/>
        <end position="112"/>
    </location>
</feature>
<evidence type="ECO:0000256" key="4">
    <source>
        <dbReference type="ARBA" id="ARBA00012944"/>
    </source>
</evidence>
<accession>A0A8A2F0L8</accession>
<keyword evidence="12 18" id="KW-1133">Transmembrane helix</keyword>
<evidence type="ECO:0000256" key="12">
    <source>
        <dbReference type="ARBA" id="ARBA00022989"/>
    </source>
</evidence>
<feature type="domain" description="NADH:quinone oxidoreductase/Mrp antiporter transmembrane" evidence="19">
    <location>
        <begin position="25"/>
        <end position="282"/>
    </location>
</feature>
<dbReference type="PRINTS" id="PR01436">
    <property type="entry name" value="NADHDHGNASE2"/>
</dbReference>
<evidence type="ECO:0000256" key="6">
    <source>
        <dbReference type="ARBA" id="ARBA00022448"/>
    </source>
</evidence>
<dbReference type="InterPro" id="IPR050175">
    <property type="entry name" value="Complex_I_Subunit_2"/>
</dbReference>
<evidence type="ECO:0000256" key="17">
    <source>
        <dbReference type="ARBA" id="ARBA00049551"/>
    </source>
</evidence>
<evidence type="ECO:0000256" key="18">
    <source>
        <dbReference type="RuleBase" id="RU003403"/>
    </source>
</evidence>
<keyword evidence="9 18" id="KW-0999">Mitochondrion inner membrane</keyword>
<feature type="transmembrane region" description="Helical" evidence="18">
    <location>
        <begin position="59"/>
        <end position="77"/>
    </location>
</feature>
<organism evidence="20">
    <name type="scientific">Euwallacea fornicatus</name>
    <dbReference type="NCBI Taxonomy" id="995702"/>
    <lineage>
        <taxon>Eukaryota</taxon>
        <taxon>Metazoa</taxon>
        <taxon>Ecdysozoa</taxon>
        <taxon>Arthropoda</taxon>
        <taxon>Hexapoda</taxon>
        <taxon>Insecta</taxon>
        <taxon>Pterygota</taxon>
        <taxon>Neoptera</taxon>
        <taxon>Endopterygota</taxon>
        <taxon>Coleoptera</taxon>
        <taxon>Polyphaga</taxon>
        <taxon>Cucujiformia</taxon>
        <taxon>Curculionidae</taxon>
        <taxon>Scolytinae</taxon>
        <taxon>Euwallacea</taxon>
    </lineage>
</organism>
<keyword evidence="16 18" id="KW-0472">Membrane</keyword>
<dbReference type="EC" id="7.1.1.2" evidence="4 18"/>
<feature type="transmembrane region" description="Helical" evidence="18">
    <location>
        <begin position="235"/>
        <end position="254"/>
    </location>
</feature>
<keyword evidence="11 18" id="KW-0249">Electron transport</keyword>
<dbReference type="PANTHER" id="PTHR46552">
    <property type="entry name" value="NADH-UBIQUINONE OXIDOREDUCTASE CHAIN 2"/>
    <property type="match status" value="1"/>
</dbReference>
<evidence type="ECO:0000259" key="19">
    <source>
        <dbReference type="Pfam" id="PF00361"/>
    </source>
</evidence>
<comment type="catalytic activity">
    <reaction evidence="17 18">
        <text>a ubiquinone + NADH + 5 H(+)(in) = a ubiquinol + NAD(+) + 4 H(+)(out)</text>
        <dbReference type="Rhea" id="RHEA:29091"/>
        <dbReference type="Rhea" id="RHEA-COMP:9565"/>
        <dbReference type="Rhea" id="RHEA-COMP:9566"/>
        <dbReference type="ChEBI" id="CHEBI:15378"/>
        <dbReference type="ChEBI" id="CHEBI:16389"/>
        <dbReference type="ChEBI" id="CHEBI:17976"/>
        <dbReference type="ChEBI" id="CHEBI:57540"/>
        <dbReference type="ChEBI" id="CHEBI:57945"/>
        <dbReference type="EC" id="7.1.1.2"/>
    </reaction>
</comment>
<evidence type="ECO:0000256" key="9">
    <source>
        <dbReference type="ARBA" id="ARBA00022792"/>
    </source>
</evidence>
<feature type="transmembrane region" description="Helical" evidence="18">
    <location>
        <begin position="173"/>
        <end position="190"/>
    </location>
</feature>
<keyword evidence="10 18" id="KW-1278">Translocase</keyword>
<comment type="function">
    <text evidence="18">Core subunit of the mitochondrial membrane respiratory chain NADH dehydrogenase (Complex I) which catalyzes electron transfer from NADH through the respiratory chain, using ubiquinone as an electron acceptor. Essential for the catalytic activity and assembly of complex I.</text>
</comment>
<evidence type="ECO:0000256" key="1">
    <source>
        <dbReference type="ARBA" id="ARBA00003257"/>
    </source>
</evidence>
<dbReference type="GO" id="GO:0008137">
    <property type="term" value="F:NADH dehydrogenase (ubiquinone) activity"/>
    <property type="evidence" value="ECO:0007669"/>
    <property type="project" value="UniProtKB-EC"/>
</dbReference>
<evidence type="ECO:0000256" key="5">
    <source>
        <dbReference type="ARBA" id="ARBA00021008"/>
    </source>
</evidence>
<evidence type="ECO:0000256" key="2">
    <source>
        <dbReference type="ARBA" id="ARBA00004448"/>
    </source>
</evidence>
<dbReference type="GO" id="GO:0006120">
    <property type="term" value="P:mitochondrial electron transport, NADH to ubiquinone"/>
    <property type="evidence" value="ECO:0007669"/>
    <property type="project" value="InterPro"/>
</dbReference>
<feature type="transmembrane region" description="Helical" evidence="18">
    <location>
        <begin position="148"/>
        <end position="166"/>
    </location>
</feature>
<comment type="subcellular location">
    <subcellularLocation>
        <location evidence="2 18">Mitochondrion inner membrane</location>
        <topology evidence="2 18">Multi-pass membrane protein</topology>
    </subcellularLocation>
</comment>
<reference evidence="20" key="1">
    <citation type="journal article" date="2020" name="Mitochondrial DNA Part B Resour">
        <title>Characterization of the complete mitochondrial genome of Euwallacea fornicatus (Eichhoff, 1868) (Coleoptera: Curculionidae: Scolytinae) and its phylogenetic implications.</title>
        <authorList>
            <person name="Wang L.J."/>
            <person name="Hsu M.H."/>
            <person name="Liu T.Y."/>
            <person name="Lin M.Y."/>
            <person name="Sung C.H."/>
        </authorList>
    </citation>
    <scope>NUCLEOTIDE SEQUENCE</scope>
</reference>